<dbReference type="PROSITE" id="PS01303">
    <property type="entry name" value="BCCT"/>
    <property type="match status" value="1"/>
</dbReference>
<comment type="subcellular location">
    <subcellularLocation>
        <location evidence="1">Cell membrane</location>
        <topology evidence="1">Multi-pass membrane protein</topology>
    </subcellularLocation>
</comment>
<proteinExistence type="inferred from homology"/>
<evidence type="ECO:0000256" key="1">
    <source>
        <dbReference type="ARBA" id="ARBA00004651"/>
    </source>
</evidence>
<feature type="transmembrane region" description="Helical" evidence="9">
    <location>
        <begin position="480"/>
        <end position="509"/>
    </location>
</feature>
<feature type="transmembrane region" description="Helical" evidence="9">
    <location>
        <begin position="546"/>
        <end position="569"/>
    </location>
</feature>
<evidence type="ECO:0000313" key="10">
    <source>
        <dbReference type="EMBL" id="MBM7479970.1"/>
    </source>
</evidence>
<comment type="caution">
    <text evidence="10">The sequence shown here is derived from an EMBL/GenBank/DDBJ whole genome shotgun (WGS) entry which is preliminary data.</text>
</comment>
<gene>
    <name evidence="10" type="ORF">JOD49_002890</name>
</gene>
<evidence type="ECO:0000313" key="11">
    <source>
        <dbReference type="Proteomes" id="UP000698059"/>
    </source>
</evidence>
<evidence type="ECO:0000256" key="6">
    <source>
        <dbReference type="ARBA" id="ARBA00022989"/>
    </source>
</evidence>
<evidence type="ECO:0000256" key="8">
    <source>
        <dbReference type="SAM" id="MobiDB-lite"/>
    </source>
</evidence>
<sequence>MTDDGTSHPHPAEGEPEASATTPVGEPDAGTGLATSRTDAPEVAPTDPAANQTRPADGTPPPPEDATASGTAALPAPTGRMYPRVFYPAAGLILLFVLLAMVFTDGTTAVLKTLQADVIGAFGWYYVLIVAGFVIFALWMGLSRFGDIVLGKDDETPLFRLPVWFAMLFATGMGIGLVYWGAAEPLTHYATPKPGVTGDPAALAQAAMGQSYLHWGVHAWAIYVVAGLALAYAIHRKGRPVSIRWALEPLLGDRVKGRLGDAVDVVAVLGTVFGVATSLGFGVLQIGAGLGFLNVAEPGLSLQIGLIVGITAVATLSVASGLGRGMKWLSNGNMVLAGVLALTVLVVGPTLFLLRDYVQSMGYYLQNVIRLTFDTTAFQGDAGLEWQSSWTIFYWGWWISWAPFVGVFIARISRGRTIREFVMGTLLVPTLVTFLWFSVFGGSALYRQIFGDGGLIGPDGSVDTDTVLFQLLGDLPGGPVLTVLAIVLIGVFFVTSADSGSFVVGMLTSGGDPHPAVWNRILWAVLSGLLAIALLISGGLTALQTAAILIALPFSVVMIGMALSTVIALREEHSAILRAERAQARLALTQHVTRRVTESISEQWDELYGSDGRRPPKPPKPPKTPAERRGALIGRPRRRGDRDAPPGGPPSGPPPA</sequence>
<feature type="compositionally biased region" description="Pro residues" evidence="8">
    <location>
        <begin position="646"/>
        <end position="656"/>
    </location>
</feature>
<feature type="region of interest" description="Disordered" evidence="8">
    <location>
        <begin position="605"/>
        <end position="656"/>
    </location>
</feature>
<evidence type="ECO:0000256" key="2">
    <source>
        <dbReference type="ARBA" id="ARBA00005658"/>
    </source>
</evidence>
<dbReference type="InterPro" id="IPR000060">
    <property type="entry name" value="BCCT_transptr"/>
</dbReference>
<dbReference type="PANTHER" id="PTHR30047">
    <property type="entry name" value="HIGH-AFFINITY CHOLINE TRANSPORT PROTEIN-RELATED"/>
    <property type="match status" value="1"/>
</dbReference>
<organism evidence="10 11">
    <name type="scientific">Oerskovia jenensis</name>
    <dbReference type="NCBI Taxonomy" id="162169"/>
    <lineage>
        <taxon>Bacteria</taxon>
        <taxon>Bacillati</taxon>
        <taxon>Actinomycetota</taxon>
        <taxon>Actinomycetes</taxon>
        <taxon>Micrococcales</taxon>
        <taxon>Cellulomonadaceae</taxon>
        <taxon>Oerskovia</taxon>
    </lineage>
</organism>
<keyword evidence="5 9" id="KW-0812">Transmembrane</keyword>
<dbReference type="Proteomes" id="UP000698059">
    <property type="component" value="Unassembled WGS sequence"/>
</dbReference>
<feature type="region of interest" description="Disordered" evidence="8">
    <location>
        <begin position="1"/>
        <end position="73"/>
    </location>
</feature>
<feature type="transmembrane region" description="Helical" evidence="9">
    <location>
        <begin position="334"/>
        <end position="354"/>
    </location>
</feature>
<name>A0ABS2LHS5_9CELL</name>
<protein>
    <submittedName>
        <fullName evidence="10">Choline/glycine/proline betaine transport protein</fullName>
    </submittedName>
</protein>
<dbReference type="Pfam" id="PF02028">
    <property type="entry name" value="BCCT"/>
    <property type="match status" value="1"/>
</dbReference>
<feature type="transmembrane region" description="Helical" evidence="9">
    <location>
        <begin position="392"/>
        <end position="410"/>
    </location>
</feature>
<feature type="transmembrane region" description="Helical" evidence="9">
    <location>
        <begin position="422"/>
        <end position="446"/>
    </location>
</feature>
<keyword evidence="3" id="KW-0813">Transport</keyword>
<dbReference type="InterPro" id="IPR018093">
    <property type="entry name" value="BCCT_CS"/>
</dbReference>
<keyword evidence="11" id="KW-1185">Reference proteome</keyword>
<feature type="transmembrane region" description="Helical" evidence="9">
    <location>
        <begin position="300"/>
        <end position="322"/>
    </location>
</feature>
<feature type="compositionally biased region" description="Basic and acidic residues" evidence="8">
    <location>
        <begin position="1"/>
        <end position="13"/>
    </location>
</feature>
<keyword evidence="4" id="KW-1003">Cell membrane</keyword>
<dbReference type="EMBL" id="JAFBBO010000001">
    <property type="protein sequence ID" value="MBM7479970.1"/>
    <property type="molecule type" value="Genomic_DNA"/>
</dbReference>
<keyword evidence="7 9" id="KW-0472">Membrane</keyword>
<feature type="transmembrane region" description="Helical" evidence="9">
    <location>
        <begin position="85"/>
        <end position="103"/>
    </location>
</feature>
<keyword evidence="6 9" id="KW-1133">Transmembrane helix</keyword>
<evidence type="ECO:0000256" key="9">
    <source>
        <dbReference type="SAM" id="Phobius"/>
    </source>
</evidence>
<evidence type="ECO:0000256" key="3">
    <source>
        <dbReference type="ARBA" id="ARBA00022448"/>
    </source>
</evidence>
<dbReference type="RefSeq" id="WP_307822563.1">
    <property type="nucleotide sequence ID" value="NZ_BAAAVF010000022.1"/>
</dbReference>
<feature type="transmembrane region" description="Helical" evidence="9">
    <location>
        <begin position="265"/>
        <end position="288"/>
    </location>
</feature>
<comment type="similarity">
    <text evidence="2">Belongs to the BCCT transporter (TC 2.A.15) family.</text>
</comment>
<feature type="transmembrane region" description="Helical" evidence="9">
    <location>
        <begin position="212"/>
        <end position="234"/>
    </location>
</feature>
<evidence type="ECO:0000256" key="4">
    <source>
        <dbReference type="ARBA" id="ARBA00022475"/>
    </source>
</evidence>
<feature type="transmembrane region" description="Helical" evidence="9">
    <location>
        <begin position="521"/>
        <end position="540"/>
    </location>
</feature>
<accession>A0ABS2LHS5</accession>
<evidence type="ECO:0000256" key="5">
    <source>
        <dbReference type="ARBA" id="ARBA00022692"/>
    </source>
</evidence>
<evidence type="ECO:0000256" key="7">
    <source>
        <dbReference type="ARBA" id="ARBA00023136"/>
    </source>
</evidence>
<dbReference type="PANTHER" id="PTHR30047:SF7">
    <property type="entry name" value="HIGH-AFFINITY CHOLINE TRANSPORT PROTEIN"/>
    <property type="match status" value="1"/>
</dbReference>
<feature type="transmembrane region" description="Helical" evidence="9">
    <location>
        <begin position="163"/>
        <end position="182"/>
    </location>
</feature>
<feature type="transmembrane region" description="Helical" evidence="9">
    <location>
        <begin position="123"/>
        <end position="142"/>
    </location>
</feature>
<reference evidence="10 11" key="1">
    <citation type="submission" date="2021-01" db="EMBL/GenBank/DDBJ databases">
        <title>Sequencing the genomes of 1000 actinobacteria strains.</title>
        <authorList>
            <person name="Klenk H.-P."/>
        </authorList>
    </citation>
    <scope>NUCLEOTIDE SEQUENCE [LARGE SCALE GENOMIC DNA]</scope>
    <source>
        <strain evidence="10 11">DSM 46000</strain>
    </source>
</reference>
<dbReference type="NCBIfam" id="TIGR00842">
    <property type="entry name" value="bcct"/>
    <property type="match status" value="1"/>
</dbReference>